<evidence type="ECO:0000313" key="1">
    <source>
        <dbReference type="EMBL" id="ACI65142.1"/>
    </source>
</evidence>
<dbReference type="InParanoid" id="B5Y3K1"/>
<dbReference type="HOGENOM" id="CLU_1036131_0_0_1"/>
<dbReference type="EMBL" id="CP001141">
    <property type="protein sequence ID" value="ACI65142.1"/>
    <property type="molecule type" value="Genomic_DNA"/>
</dbReference>
<accession>B5Y3K1</accession>
<dbReference type="eggNOG" id="ENOG502T7UT">
    <property type="taxonomic scope" value="Eukaryota"/>
</dbReference>
<gene>
    <name evidence="1" type="ORF">PHATR_46716</name>
</gene>
<dbReference type="Pfam" id="PF05721">
    <property type="entry name" value="PhyH"/>
    <property type="match status" value="1"/>
</dbReference>
<dbReference type="InterPro" id="IPR051961">
    <property type="entry name" value="Fungal_Metabolite_Diox"/>
</dbReference>
<protein>
    <recommendedName>
        <fullName evidence="3">Phytanoyl-CoA dioxygenase</fullName>
    </recommendedName>
</protein>
<dbReference type="AlphaFoldDB" id="B5Y3K1"/>
<dbReference type="KEGG" id="pti:PHATR_46716"/>
<dbReference type="PaxDb" id="2850-Phatr46716"/>
<sequence length="282" mass="31781">MAGSVGKDGNIAQKTMPYQDVKDRFARDGFVSIRGILPTDIVEEWEDFGIEFFRKTFEHLHEYGHTAYPEHCRMRNGEKEFALGLGVKSGFREIVMRSPGRYEISILNSVKAGQGMPSLVRIKDLLAETVPILLEERSWESLSVCNLSFVVSTPGSKEQAWHADGGHVSLREHLPCHVFNIFVPLRNVSLQMGPTEFRPGSHIYTRNLAPMMLAAKARKTLRAPAAPLLNRGDILVFDYRVLHRGLANRSGCNRSFLVLTVSKPWFKDILNFPARSMHSTVS</sequence>
<reference evidence="1 2" key="1">
    <citation type="journal article" date="2008" name="Nature">
        <title>The Phaeodactylum genome reveals the evolutionary history of diatom genomes.</title>
        <authorList>
            <person name="Bowler C."/>
            <person name="Allen A.E."/>
            <person name="Badger J.H."/>
            <person name="Grimwood J."/>
            <person name="Jabbari K."/>
            <person name="Kuo A."/>
            <person name="Maheswari U."/>
            <person name="Martens C."/>
            <person name="Maumus F."/>
            <person name="Otillar R.P."/>
            <person name="Rayko E."/>
            <person name="Salamov A."/>
            <person name="Vandepoele K."/>
            <person name="Beszteri B."/>
            <person name="Gruber A."/>
            <person name="Heijde M."/>
            <person name="Katinka M."/>
            <person name="Mock T."/>
            <person name="Valentin K."/>
            <person name="Verret F."/>
            <person name="Berges J.A."/>
            <person name="Brownlee C."/>
            <person name="Cadoret J.P."/>
            <person name="Chiovitti A."/>
            <person name="Choi C.J."/>
            <person name="Coesel S."/>
            <person name="De Martino A."/>
            <person name="Detter J.C."/>
            <person name="Durkin C."/>
            <person name="Falciatore A."/>
            <person name="Fournet J."/>
            <person name="Haruta M."/>
            <person name="Huysman M.J."/>
            <person name="Jenkins B.D."/>
            <person name="Jiroutova K."/>
            <person name="Jorgensen R.E."/>
            <person name="Joubert Y."/>
            <person name="Kaplan A."/>
            <person name="Kroger N."/>
            <person name="Kroth P.G."/>
            <person name="La Roche J."/>
            <person name="Lindquist E."/>
            <person name="Lommer M."/>
            <person name="Martin-Jezequel V."/>
            <person name="Lopez P.J."/>
            <person name="Lucas S."/>
            <person name="Mangogna M."/>
            <person name="McGinnis K."/>
            <person name="Medlin L.K."/>
            <person name="Montsant A."/>
            <person name="Oudot-Le Secq M.P."/>
            <person name="Napoli C."/>
            <person name="Obornik M."/>
            <person name="Parker M.S."/>
            <person name="Petit J.L."/>
            <person name="Porcel B.M."/>
            <person name="Poulsen N."/>
            <person name="Robison M."/>
            <person name="Rychlewski L."/>
            <person name="Rynearson T.A."/>
            <person name="Schmutz J."/>
            <person name="Shapiro H."/>
            <person name="Siaut M."/>
            <person name="Stanley M."/>
            <person name="Sussman M.R."/>
            <person name="Taylor A.R."/>
            <person name="Vardi A."/>
            <person name="von Dassow P."/>
            <person name="Vyverman W."/>
            <person name="Willis A."/>
            <person name="Wyrwicz L.S."/>
            <person name="Rokhsar D.S."/>
            <person name="Weissenbach J."/>
            <person name="Armbrust E.V."/>
            <person name="Green B.R."/>
            <person name="Van de Peer Y."/>
            <person name="Grigoriev I.V."/>
        </authorList>
    </citation>
    <scope>NUCLEOTIDE SEQUENCE [LARGE SCALE GENOMIC DNA]</scope>
    <source>
        <strain evidence="1 2">CCAP 1055/1</strain>
    </source>
</reference>
<keyword evidence="2" id="KW-1185">Reference proteome</keyword>
<dbReference type="Gene3D" id="2.60.120.620">
    <property type="entry name" value="q2cbj1_9rhob like domain"/>
    <property type="match status" value="1"/>
</dbReference>
<dbReference type="InterPro" id="IPR008775">
    <property type="entry name" value="Phytyl_CoA_dOase-like"/>
</dbReference>
<evidence type="ECO:0008006" key="3">
    <source>
        <dbReference type="Google" id="ProtNLM"/>
    </source>
</evidence>
<name>B5Y3K1_PHATC</name>
<dbReference type="PANTHER" id="PTHR37563:SF2">
    <property type="entry name" value="PHYTANOYL-COA DIOXYGENASE FAMILY PROTEIN (AFU_ORTHOLOGUE AFUA_2G03330)"/>
    <property type="match status" value="1"/>
</dbReference>
<dbReference type="PANTHER" id="PTHR37563">
    <property type="entry name" value="PHYTANOYL-COA DIOXYGENASE FAMILY PROTEIN (AFU_ORTHOLOGUE AFUA_2G03330)"/>
    <property type="match status" value="1"/>
</dbReference>
<dbReference type="Proteomes" id="UP000000759">
    <property type="component" value="Chromosome 11"/>
</dbReference>
<dbReference type="GeneID" id="7204503"/>
<dbReference type="OrthoDB" id="420046at2759"/>
<dbReference type="SUPFAM" id="SSF51197">
    <property type="entry name" value="Clavaminate synthase-like"/>
    <property type="match status" value="1"/>
</dbReference>
<evidence type="ECO:0000313" key="2">
    <source>
        <dbReference type="Proteomes" id="UP000000759"/>
    </source>
</evidence>
<reference evidence="2" key="2">
    <citation type="submission" date="2008-08" db="EMBL/GenBank/DDBJ databases">
        <authorList>
            <consortium name="Diatom Consortium"/>
            <person name="Grigoriev I."/>
            <person name="Grimwood J."/>
            <person name="Kuo A."/>
            <person name="Otillar R.P."/>
            <person name="Salamov A."/>
            <person name="Detter J.C."/>
            <person name="Lindquist E."/>
            <person name="Shapiro H."/>
            <person name="Lucas S."/>
            <person name="Glavina del Rio T."/>
            <person name="Pitluck S."/>
            <person name="Rokhsar D."/>
            <person name="Bowler C."/>
        </authorList>
    </citation>
    <scope>GENOME REANNOTATION</scope>
    <source>
        <strain evidence="2">CCAP 1055/1</strain>
    </source>
</reference>
<organism evidence="1 2">
    <name type="scientific">Phaeodactylum tricornutum (strain CCAP 1055/1)</name>
    <dbReference type="NCBI Taxonomy" id="556484"/>
    <lineage>
        <taxon>Eukaryota</taxon>
        <taxon>Sar</taxon>
        <taxon>Stramenopiles</taxon>
        <taxon>Ochrophyta</taxon>
        <taxon>Bacillariophyta</taxon>
        <taxon>Bacillariophyceae</taxon>
        <taxon>Bacillariophycidae</taxon>
        <taxon>Naviculales</taxon>
        <taxon>Phaeodactylaceae</taxon>
        <taxon>Phaeodactylum</taxon>
    </lineage>
</organism>
<dbReference type="RefSeq" id="XP_002185672.1">
    <property type="nucleotide sequence ID" value="XM_002185636.1"/>
</dbReference>
<proteinExistence type="predicted"/>